<dbReference type="PRINTS" id="PR00420">
    <property type="entry name" value="RNGMNOXGNASE"/>
</dbReference>
<evidence type="ECO:0000313" key="4">
    <source>
        <dbReference type="EMBL" id="MFI7439852.1"/>
    </source>
</evidence>
<dbReference type="InterPro" id="IPR002938">
    <property type="entry name" value="FAD-bd"/>
</dbReference>
<dbReference type="InterPro" id="IPR036188">
    <property type="entry name" value="FAD/NAD-bd_sf"/>
</dbReference>
<reference evidence="4 5" key="1">
    <citation type="submission" date="2024-10" db="EMBL/GenBank/DDBJ databases">
        <title>The Natural Products Discovery Center: Release of the First 8490 Sequenced Strains for Exploring Actinobacteria Biosynthetic Diversity.</title>
        <authorList>
            <person name="Kalkreuter E."/>
            <person name="Kautsar S.A."/>
            <person name="Yang D."/>
            <person name="Bader C.D."/>
            <person name="Teijaro C.N."/>
            <person name="Fluegel L."/>
            <person name="Davis C.M."/>
            <person name="Simpson J.R."/>
            <person name="Lauterbach L."/>
            <person name="Steele A.D."/>
            <person name="Gui C."/>
            <person name="Meng S."/>
            <person name="Li G."/>
            <person name="Viehrig K."/>
            <person name="Ye F."/>
            <person name="Su P."/>
            <person name="Kiefer A.F."/>
            <person name="Nichols A."/>
            <person name="Cepeda A.J."/>
            <person name="Yan W."/>
            <person name="Fan B."/>
            <person name="Jiang Y."/>
            <person name="Adhikari A."/>
            <person name="Zheng C.-J."/>
            <person name="Schuster L."/>
            <person name="Cowan T.M."/>
            <person name="Smanski M.J."/>
            <person name="Chevrette M.G."/>
            <person name="De Carvalho L.P.S."/>
            <person name="Shen B."/>
        </authorList>
    </citation>
    <scope>NUCLEOTIDE SEQUENCE [LARGE SCALE GENOMIC DNA]</scope>
    <source>
        <strain evidence="4 5">NPDC049503</strain>
    </source>
</reference>
<dbReference type="PANTHER" id="PTHR13789:SF309">
    <property type="entry name" value="PUTATIVE (AFU_ORTHOLOGUE AFUA_6G14510)-RELATED"/>
    <property type="match status" value="1"/>
</dbReference>
<organism evidence="4 5">
    <name type="scientific">Nonomuraea indica</name>
    <dbReference type="NCBI Taxonomy" id="1581193"/>
    <lineage>
        <taxon>Bacteria</taxon>
        <taxon>Bacillati</taxon>
        <taxon>Actinomycetota</taxon>
        <taxon>Actinomycetes</taxon>
        <taxon>Streptosporangiales</taxon>
        <taxon>Streptosporangiaceae</taxon>
        <taxon>Nonomuraea</taxon>
    </lineage>
</organism>
<evidence type="ECO:0000256" key="1">
    <source>
        <dbReference type="ARBA" id="ARBA00023002"/>
    </source>
</evidence>
<accession>A0ABW8A166</accession>
<dbReference type="SUPFAM" id="SSF51905">
    <property type="entry name" value="FAD/NAD(P)-binding domain"/>
    <property type="match status" value="1"/>
</dbReference>
<proteinExistence type="predicted"/>
<dbReference type="EMBL" id="JBITMB010000002">
    <property type="protein sequence ID" value="MFI7439852.1"/>
    <property type="molecule type" value="Genomic_DNA"/>
</dbReference>
<keyword evidence="1" id="KW-0560">Oxidoreductase</keyword>
<keyword evidence="5" id="KW-1185">Reference proteome</keyword>
<comment type="caution">
    <text evidence="4">The sequence shown here is derived from an EMBL/GenBank/DDBJ whole genome shotgun (WGS) entry which is preliminary data.</text>
</comment>
<dbReference type="Gene3D" id="3.50.50.60">
    <property type="entry name" value="FAD/NAD(P)-binding domain"/>
    <property type="match status" value="1"/>
</dbReference>
<keyword evidence="2" id="KW-0503">Monooxygenase</keyword>
<dbReference type="Proteomes" id="UP001612928">
    <property type="component" value="Unassembled WGS sequence"/>
</dbReference>
<dbReference type="Pfam" id="PF01494">
    <property type="entry name" value="FAD_binding_3"/>
    <property type="match status" value="1"/>
</dbReference>
<dbReference type="RefSeq" id="WP_397019529.1">
    <property type="nucleotide sequence ID" value="NZ_JBITMB010000002.1"/>
</dbReference>
<gene>
    <name evidence="4" type="ORF">ACIBP5_07835</name>
</gene>
<protein>
    <submittedName>
        <fullName evidence="4">FAD-dependent oxidoreductase</fullName>
    </submittedName>
</protein>
<dbReference type="InterPro" id="IPR050493">
    <property type="entry name" value="FAD-dep_Monooxygenase_BioMet"/>
</dbReference>
<dbReference type="PANTHER" id="PTHR13789">
    <property type="entry name" value="MONOOXYGENASE"/>
    <property type="match status" value="1"/>
</dbReference>
<evidence type="ECO:0000313" key="5">
    <source>
        <dbReference type="Proteomes" id="UP001612928"/>
    </source>
</evidence>
<evidence type="ECO:0000256" key="2">
    <source>
        <dbReference type="ARBA" id="ARBA00023033"/>
    </source>
</evidence>
<sequence>MRVVIVGGGVAGAAAAIALRRIGAEVTVHEAYEDPAGPVGSFLSVAVNGLRALEPLGCLEEVRRAGFAVPRQRMWSSSGRLLGDVPRGRLAGDPLHSVTLMRADLVRVLREEALRSGARIVTGTRLTGAVPAAGAGSGVRARFEDGEEVAADLLVGADGLWSATRRALDAAAPVPRYAGLYHVSGVAEGLDLEHGAFNMVFARGGAFLYVPAPDGTVWWSAQVADPTPPDLADVSLDRLAEIYRHERLPLRIMAASTGVHRPTLGHTLDAVPVWNDDRTVLVGDAGHPVGAGQGASMALEDAVVLARELERAASVPAGLSAYARARRPRVARMVKAAGDNRDAKTAGPLARRMRDLVMPVFFRHFFGRATAWLYTHDLDWRPRVGA</sequence>
<feature type="domain" description="FAD-binding" evidence="3">
    <location>
        <begin position="2"/>
        <end position="336"/>
    </location>
</feature>
<name>A0ABW8A166_9ACTN</name>
<evidence type="ECO:0000259" key="3">
    <source>
        <dbReference type="Pfam" id="PF01494"/>
    </source>
</evidence>